<comment type="pathway">
    <text evidence="5">Amino-acid biosynthesis; L-arginine biosynthesis; N(2)-acetyl-L-ornithine from L-glutamate: step 4/4.</text>
</comment>
<dbReference type="PIRSF" id="PIRSF000521">
    <property type="entry name" value="Transaminase_4ab_Lys_Orn"/>
    <property type="match status" value="1"/>
</dbReference>
<evidence type="ECO:0000313" key="7">
    <source>
        <dbReference type="Proteomes" id="UP000674084"/>
    </source>
</evidence>
<accession>A0ABS5DBY2</accession>
<feature type="binding site" evidence="5">
    <location>
        <begin position="220"/>
        <end position="223"/>
    </location>
    <ligand>
        <name>pyridoxal 5'-phosphate</name>
        <dbReference type="ChEBI" id="CHEBI:597326"/>
    </ligand>
</feature>
<dbReference type="NCBIfam" id="TIGR00707">
    <property type="entry name" value="argD"/>
    <property type="match status" value="1"/>
</dbReference>
<keyword evidence="3 5" id="KW-0808">Transferase</keyword>
<dbReference type="Pfam" id="PF00202">
    <property type="entry name" value="Aminotran_3"/>
    <property type="match status" value="1"/>
</dbReference>
<dbReference type="NCBIfam" id="NF002874">
    <property type="entry name" value="PRK03244.1"/>
    <property type="match status" value="1"/>
</dbReference>
<evidence type="ECO:0000256" key="1">
    <source>
        <dbReference type="ARBA" id="ARBA00022576"/>
    </source>
</evidence>
<dbReference type="InterPro" id="IPR050103">
    <property type="entry name" value="Class-III_PLP-dep_AT"/>
</dbReference>
<dbReference type="PANTHER" id="PTHR11986">
    <property type="entry name" value="AMINOTRANSFERASE CLASS III"/>
    <property type="match status" value="1"/>
</dbReference>
<dbReference type="SUPFAM" id="SSF53383">
    <property type="entry name" value="PLP-dependent transferases"/>
    <property type="match status" value="1"/>
</dbReference>
<dbReference type="CDD" id="cd00610">
    <property type="entry name" value="OAT_like"/>
    <property type="match status" value="1"/>
</dbReference>
<keyword evidence="1 5" id="KW-0032">Aminotransferase</keyword>
<comment type="cofactor">
    <cofactor evidence="5">
        <name>pyridoxal 5'-phosphate</name>
        <dbReference type="ChEBI" id="CHEBI:597326"/>
    </cofactor>
    <text evidence="5">Binds 1 pyridoxal phosphate per subunit.</text>
</comment>
<dbReference type="HAMAP" id="MF_01107">
    <property type="entry name" value="ArgD_aminotrans_3"/>
    <property type="match status" value="1"/>
</dbReference>
<dbReference type="GO" id="GO:0003992">
    <property type="term" value="F:N2-acetyl-L-ornithine:2-oxoglutarate 5-aminotransferase activity"/>
    <property type="evidence" value="ECO:0007669"/>
    <property type="project" value="UniProtKB-EC"/>
</dbReference>
<feature type="binding site" evidence="5">
    <location>
        <position position="135"/>
    </location>
    <ligand>
        <name>pyridoxal 5'-phosphate</name>
        <dbReference type="ChEBI" id="CHEBI:597326"/>
    </ligand>
</feature>
<feature type="modified residue" description="N6-(pyridoxal phosphate)lysine" evidence="5">
    <location>
        <position position="249"/>
    </location>
</feature>
<protein>
    <recommendedName>
        <fullName evidence="5">Acetylornithine aminotransferase</fullName>
        <shortName evidence="5">ACOAT</shortName>
        <ecNumber evidence="5">2.6.1.11</ecNumber>
    </recommendedName>
</protein>
<dbReference type="InterPro" id="IPR004636">
    <property type="entry name" value="AcOrn/SuccOrn_fam"/>
</dbReference>
<keyword evidence="5" id="KW-0963">Cytoplasm</keyword>
<dbReference type="NCBIfam" id="NF002325">
    <property type="entry name" value="PRK01278.1"/>
    <property type="match status" value="1"/>
</dbReference>
<comment type="subcellular location">
    <subcellularLocation>
        <location evidence="5">Cytoplasm</location>
    </subcellularLocation>
</comment>
<evidence type="ECO:0000256" key="5">
    <source>
        <dbReference type="HAMAP-Rule" id="MF_01107"/>
    </source>
</evidence>
<dbReference type="InterPro" id="IPR015422">
    <property type="entry name" value="PyrdxlP-dep_Trfase_small"/>
</dbReference>
<comment type="caution">
    <text evidence="6">The sequence shown here is derived from an EMBL/GenBank/DDBJ whole genome shotgun (WGS) entry which is preliminary data.</text>
</comment>
<feature type="binding site" evidence="5">
    <location>
        <position position="277"/>
    </location>
    <ligand>
        <name>N(2)-acetyl-L-ornithine</name>
        <dbReference type="ChEBI" id="CHEBI:57805"/>
    </ligand>
</feature>
<comment type="catalytic activity">
    <reaction evidence="5">
        <text>N(2)-acetyl-L-ornithine + 2-oxoglutarate = N-acetyl-L-glutamate 5-semialdehyde + L-glutamate</text>
        <dbReference type="Rhea" id="RHEA:18049"/>
        <dbReference type="ChEBI" id="CHEBI:16810"/>
        <dbReference type="ChEBI" id="CHEBI:29123"/>
        <dbReference type="ChEBI" id="CHEBI:29985"/>
        <dbReference type="ChEBI" id="CHEBI:57805"/>
        <dbReference type="EC" id="2.6.1.11"/>
    </reaction>
</comment>
<sequence length="395" mass="40736">MTTNATGMQRWQASMMDNYGTPKLTFVSGSGAELTDADGKTYLDFVSGIAVNALGHAHPAIVQAVSEQVAKLGHVSNLYVHELGLTLAERLLELAGVAGQGRVLFCNSGAEANEAAFKIARLTGRPKIVATQGGFHGRTMGALALTGQPAKQEPFAPMPAGVVHVPYGDVAALESEVDDNTAAVFLEPIQGENGVVVPPEGYLRAAREIASRNGALLVLDEVQTGIGRTGSWFAFQREGVTPDVITLAKGLGGGLPIGACIGIGSAADLLHPGQHGTTFGGNPIVCAAALAVLDTIASEGLLDHVEQVGKDLVSGVQALGHPLVREVRGAGLLVAIGLTEAVAAKVAAAAQERGYLVNPIQPDAIRLCPPLVVRGEQVQRLLTDLPELLNAASEG</sequence>
<dbReference type="Gene3D" id="3.90.1150.10">
    <property type="entry name" value="Aspartate Aminotransferase, domain 1"/>
    <property type="match status" value="1"/>
</dbReference>
<keyword evidence="7" id="KW-1185">Reference proteome</keyword>
<evidence type="ECO:0000313" key="6">
    <source>
        <dbReference type="EMBL" id="MBQ0923802.1"/>
    </source>
</evidence>
<reference evidence="6 7" key="1">
    <citation type="submission" date="2021-04" db="EMBL/GenBank/DDBJ databases">
        <title>Whole-genome sequencing of Saccharopolyspora endophytica KCTC 19397.</title>
        <authorList>
            <person name="Ay H."/>
            <person name="Saygin H."/>
            <person name="Sahin N."/>
        </authorList>
    </citation>
    <scope>NUCLEOTIDE SEQUENCE [LARGE SCALE GENOMIC DNA]</scope>
    <source>
        <strain evidence="6 7">KCTC 19397</strain>
    </source>
</reference>
<dbReference type="EMBL" id="JAGPXE010000002">
    <property type="protein sequence ID" value="MBQ0923802.1"/>
    <property type="molecule type" value="Genomic_DNA"/>
</dbReference>
<keyword evidence="2 5" id="KW-0028">Amino-acid biosynthesis</keyword>
<comment type="subunit">
    <text evidence="5">Homodimer.</text>
</comment>
<dbReference type="PANTHER" id="PTHR11986:SF79">
    <property type="entry name" value="ACETYLORNITHINE AMINOTRANSFERASE, MITOCHONDRIAL"/>
    <property type="match status" value="1"/>
</dbReference>
<evidence type="ECO:0000256" key="4">
    <source>
        <dbReference type="ARBA" id="ARBA00022898"/>
    </source>
</evidence>
<comment type="miscellaneous">
    <text evidence="5">May also have succinyldiaminopimelate aminotransferase activity, thus carrying out the corresponding step in lysine biosynthesis.</text>
</comment>
<feature type="binding site" evidence="5">
    <location>
        <begin position="109"/>
        <end position="110"/>
    </location>
    <ligand>
        <name>pyridoxal 5'-phosphate</name>
        <dbReference type="ChEBI" id="CHEBI:597326"/>
    </ligand>
</feature>
<dbReference type="InterPro" id="IPR015421">
    <property type="entry name" value="PyrdxlP-dep_Trfase_major"/>
</dbReference>
<dbReference type="Gene3D" id="3.40.640.10">
    <property type="entry name" value="Type I PLP-dependent aspartate aminotransferase-like (Major domain)"/>
    <property type="match status" value="1"/>
</dbReference>
<dbReference type="InterPro" id="IPR015424">
    <property type="entry name" value="PyrdxlP-dep_Trfase"/>
</dbReference>
<dbReference type="Proteomes" id="UP000674084">
    <property type="component" value="Unassembled WGS sequence"/>
</dbReference>
<comment type="similarity">
    <text evidence="5">Belongs to the class-III pyridoxal-phosphate-dependent aminotransferase family. ArgD subfamily.</text>
</comment>
<evidence type="ECO:0000256" key="2">
    <source>
        <dbReference type="ARBA" id="ARBA00022605"/>
    </source>
</evidence>
<keyword evidence="4 5" id="KW-0663">Pyridoxal phosphate</keyword>
<feature type="binding site" evidence="5">
    <location>
        <position position="278"/>
    </location>
    <ligand>
        <name>pyridoxal 5'-phosphate</name>
        <dbReference type="ChEBI" id="CHEBI:597326"/>
    </ligand>
</feature>
<keyword evidence="5" id="KW-0055">Arginine biosynthesis</keyword>
<evidence type="ECO:0000256" key="3">
    <source>
        <dbReference type="ARBA" id="ARBA00022679"/>
    </source>
</evidence>
<dbReference type="PROSITE" id="PS00600">
    <property type="entry name" value="AA_TRANSFER_CLASS_3"/>
    <property type="match status" value="1"/>
</dbReference>
<dbReference type="InterPro" id="IPR005814">
    <property type="entry name" value="Aminotrans_3"/>
</dbReference>
<dbReference type="EC" id="2.6.1.11" evidence="5"/>
<organism evidence="6 7">
    <name type="scientific">Saccharopolyspora endophytica</name>
    <dbReference type="NCBI Taxonomy" id="543886"/>
    <lineage>
        <taxon>Bacteria</taxon>
        <taxon>Bacillati</taxon>
        <taxon>Actinomycetota</taxon>
        <taxon>Actinomycetes</taxon>
        <taxon>Pseudonocardiales</taxon>
        <taxon>Pseudonocardiaceae</taxon>
        <taxon>Saccharopolyspora</taxon>
    </lineage>
</organism>
<name>A0ABS5DBY2_9PSEU</name>
<feature type="binding site" evidence="5">
    <location>
        <position position="138"/>
    </location>
    <ligand>
        <name>N(2)-acetyl-L-ornithine</name>
        <dbReference type="ChEBI" id="CHEBI:57805"/>
    </ligand>
</feature>
<proteinExistence type="inferred from homology"/>
<dbReference type="RefSeq" id="WP_210969193.1">
    <property type="nucleotide sequence ID" value="NZ_JAGPXE010000002.1"/>
</dbReference>
<dbReference type="InterPro" id="IPR049704">
    <property type="entry name" value="Aminotrans_3_PPA_site"/>
</dbReference>
<gene>
    <name evidence="5" type="primary">argD</name>
    <name evidence="6" type="ORF">KBO27_07585</name>
</gene>